<dbReference type="EMBL" id="VMHE01000029">
    <property type="protein sequence ID" value="TSJ60792.1"/>
    <property type="molecule type" value="Genomic_DNA"/>
</dbReference>
<accession>A0A556P8T6</accession>
<organism evidence="2 3">
    <name type="scientific">Allobacillus salarius</name>
    <dbReference type="NCBI Taxonomy" id="1955272"/>
    <lineage>
        <taxon>Bacteria</taxon>
        <taxon>Bacillati</taxon>
        <taxon>Bacillota</taxon>
        <taxon>Bacilli</taxon>
        <taxon>Bacillales</taxon>
        <taxon>Bacillaceae</taxon>
        <taxon>Allobacillus</taxon>
    </lineage>
</organism>
<keyword evidence="1" id="KW-1133">Transmembrane helix</keyword>
<feature type="transmembrane region" description="Helical" evidence="1">
    <location>
        <begin position="107"/>
        <end position="124"/>
    </location>
</feature>
<evidence type="ECO:0000256" key="1">
    <source>
        <dbReference type="SAM" id="Phobius"/>
    </source>
</evidence>
<reference evidence="2 3" key="1">
    <citation type="submission" date="2019-07" db="EMBL/GenBank/DDBJ databases">
        <title>Allobacillus sp. nov. SKP isolated from shrimp paste of Euphausiacea.</title>
        <authorList>
            <person name="Kanchanasin P."/>
            <person name="Tanasupawat S."/>
            <person name="Shi W."/>
            <person name="Wu L."/>
            <person name="Ma J."/>
        </authorList>
    </citation>
    <scope>NUCLEOTIDE SEQUENCE [LARGE SCALE GENOMIC DNA]</scope>
    <source>
        <strain evidence="2 3">SKP4-8</strain>
    </source>
</reference>
<dbReference type="AlphaFoldDB" id="A0A556P8T6"/>
<keyword evidence="3" id="KW-1185">Reference proteome</keyword>
<comment type="caution">
    <text evidence="2">The sequence shown here is derived from an EMBL/GenBank/DDBJ whole genome shotgun (WGS) entry which is preliminary data.</text>
</comment>
<keyword evidence="1" id="KW-0472">Membrane</keyword>
<evidence type="ECO:0000313" key="2">
    <source>
        <dbReference type="EMBL" id="TSJ60792.1"/>
    </source>
</evidence>
<sequence length="133" mass="15529">MRVKLYFLISYVTIIGILYISFISIGLNPFYYEIENTGENYSIRNDFQFREYIIENIDDELLFTITQTPANSSNQLFIIILFIMPIFIIGVYNLIRKKDNYKPLSTTVISGIVLMILVLMYIFLLNEASNLIS</sequence>
<feature type="transmembrane region" description="Helical" evidence="1">
    <location>
        <begin position="5"/>
        <end position="27"/>
    </location>
</feature>
<protein>
    <submittedName>
        <fullName evidence="2">Uncharacterized protein</fullName>
    </submittedName>
</protein>
<gene>
    <name evidence="2" type="ORF">FPQ13_11570</name>
</gene>
<proteinExistence type="predicted"/>
<feature type="transmembrane region" description="Helical" evidence="1">
    <location>
        <begin position="76"/>
        <end position="95"/>
    </location>
</feature>
<dbReference type="Proteomes" id="UP000316425">
    <property type="component" value="Unassembled WGS sequence"/>
</dbReference>
<evidence type="ECO:0000313" key="3">
    <source>
        <dbReference type="Proteomes" id="UP000316425"/>
    </source>
</evidence>
<dbReference type="RefSeq" id="WP_144089489.1">
    <property type="nucleotide sequence ID" value="NZ_VMHE01000029.1"/>
</dbReference>
<name>A0A556P8T6_9BACI</name>
<keyword evidence="1" id="KW-0812">Transmembrane</keyword>